<feature type="compositionally biased region" description="Gly residues" evidence="5">
    <location>
        <begin position="228"/>
        <end position="248"/>
    </location>
</feature>
<evidence type="ECO:0000259" key="6">
    <source>
        <dbReference type="PROSITE" id="PS51935"/>
    </source>
</evidence>
<dbReference type="Pfam" id="PF06013">
    <property type="entry name" value="WXG100"/>
    <property type="match status" value="1"/>
</dbReference>
<comment type="caution">
    <text evidence="7">The sequence shown here is derived from an EMBL/GenBank/DDBJ whole genome shotgun (WGS) entry which is preliminary data.</text>
</comment>
<accession>A0ABN2GPV2</accession>
<sequence length="373" mass="38482">MGGSLAEKVAALPMSWQLVPIVQNIEGTSPADIRDIAKRWRKAAGKASDQSGRLNRAVGDVDNAWKGQSADAFVGYMGKYRKAGMALHDAVDSAAGSLDRAAQALETAKTKVTTLCNELLTFKAGQKDPDSDAAKQALVNKVLEAVPKATELESTASKALSTAMTEINKQLKERTPTFRSIDSPSDEPWRPSSGNTIDWKPVPRTTPTSFQGGNGGNGVTPAAYTPGGTPGGGSGPIGAGGGPGGGGVPQPLTFAPGTGTGARIVEAARQHIGRPYVWGANGPNAFDCSGLVYYVLNQAGIKIGDTTAAGYQASGKPVSSPQPGDIVFFGHPASHVGIYVGDGKMIHAPKPGSDVTLAPVAANGRSISYRRFT</sequence>
<reference evidence="7 8" key="1">
    <citation type="journal article" date="2019" name="Int. J. Syst. Evol. Microbiol.">
        <title>The Global Catalogue of Microorganisms (GCM) 10K type strain sequencing project: providing services to taxonomists for standard genome sequencing and annotation.</title>
        <authorList>
            <consortium name="The Broad Institute Genomics Platform"/>
            <consortium name="The Broad Institute Genome Sequencing Center for Infectious Disease"/>
            <person name="Wu L."/>
            <person name="Ma J."/>
        </authorList>
    </citation>
    <scope>NUCLEOTIDE SEQUENCE [LARGE SCALE GENOMIC DNA]</scope>
    <source>
        <strain evidence="7 8">JCM 13929</strain>
    </source>
</reference>
<dbReference type="SUPFAM" id="SSF140453">
    <property type="entry name" value="EsxAB dimer-like"/>
    <property type="match status" value="1"/>
</dbReference>
<keyword evidence="3" id="KW-0378">Hydrolase</keyword>
<evidence type="ECO:0000256" key="4">
    <source>
        <dbReference type="ARBA" id="ARBA00022807"/>
    </source>
</evidence>
<dbReference type="InterPro" id="IPR010310">
    <property type="entry name" value="T7SS_ESAT-6-like"/>
</dbReference>
<feature type="domain" description="NlpC/P60" evidence="6">
    <location>
        <begin position="258"/>
        <end position="373"/>
    </location>
</feature>
<dbReference type="Gene3D" id="3.90.1720.10">
    <property type="entry name" value="endopeptidase domain like (from Nostoc punctiforme)"/>
    <property type="match status" value="1"/>
</dbReference>
<dbReference type="EMBL" id="BAAAMU010000100">
    <property type="protein sequence ID" value="GAA1674857.1"/>
    <property type="molecule type" value="Genomic_DNA"/>
</dbReference>
<dbReference type="Pfam" id="PF00877">
    <property type="entry name" value="NLPC_P60"/>
    <property type="match status" value="1"/>
</dbReference>
<evidence type="ECO:0000256" key="3">
    <source>
        <dbReference type="ARBA" id="ARBA00022801"/>
    </source>
</evidence>
<comment type="similarity">
    <text evidence="1">Belongs to the peptidase C40 family.</text>
</comment>
<dbReference type="InterPro" id="IPR036689">
    <property type="entry name" value="ESAT-6-like_sf"/>
</dbReference>
<evidence type="ECO:0000313" key="7">
    <source>
        <dbReference type="EMBL" id="GAA1674857.1"/>
    </source>
</evidence>
<dbReference type="PANTHER" id="PTHR47359:SF3">
    <property type="entry name" value="NLP_P60 DOMAIN-CONTAINING PROTEIN-RELATED"/>
    <property type="match status" value="1"/>
</dbReference>
<evidence type="ECO:0000256" key="2">
    <source>
        <dbReference type="ARBA" id="ARBA00022670"/>
    </source>
</evidence>
<gene>
    <name evidence="7" type="ORF">GCM10009733_084860</name>
</gene>
<evidence type="ECO:0000256" key="1">
    <source>
        <dbReference type="ARBA" id="ARBA00007074"/>
    </source>
</evidence>
<dbReference type="RefSeq" id="WP_346112536.1">
    <property type="nucleotide sequence ID" value="NZ_BAAAMU010000100.1"/>
</dbReference>
<dbReference type="Proteomes" id="UP001500064">
    <property type="component" value="Unassembled WGS sequence"/>
</dbReference>
<dbReference type="Gene3D" id="1.10.287.1060">
    <property type="entry name" value="ESAT-6-like"/>
    <property type="match status" value="1"/>
</dbReference>
<proteinExistence type="inferred from homology"/>
<organism evidence="7 8">
    <name type="scientific">Nonomuraea maheshkhaliensis</name>
    <dbReference type="NCBI Taxonomy" id="419590"/>
    <lineage>
        <taxon>Bacteria</taxon>
        <taxon>Bacillati</taxon>
        <taxon>Actinomycetota</taxon>
        <taxon>Actinomycetes</taxon>
        <taxon>Streptosporangiales</taxon>
        <taxon>Streptosporangiaceae</taxon>
        <taxon>Nonomuraea</taxon>
    </lineage>
</organism>
<dbReference type="PANTHER" id="PTHR47359">
    <property type="entry name" value="PEPTIDOGLYCAN DL-ENDOPEPTIDASE CWLO"/>
    <property type="match status" value="1"/>
</dbReference>
<evidence type="ECO:0000313" key="8">
    <source>
        <dbReference type="Proteomes" id="UP001500064"/>
    </source>
</evidence>
<name>A0ABN2GPV2_9ACTN</name>
<dbReference type="InterPro" id="IPR038765">
    <property type="entry name" value="Papain-like_cys_pep_sf"/>
</dbReference>
<protein>
    <recommendedName>
        <fullName evidence="6">NlpC/P60 domain-containing protein</fullName>
    </recommendedName>
</protein>
<keyword evidence="4" id="KW-0788">Thiol protease</keyword>
<evidence type="ECO:0000256" key="5">
    <source>
        <dbReference type="SAM" id="MobiDB-lite"/>
    </source>
</evidence>
<dbReference type="SUPFAM" id="SSF54001">
    <property type="entry name" value="Cysteine proteinases"/>
    <property type="match status" value="1"/>
</dbReference>
<keyword evidence="2" id="KW-0645">Protease</keyword>
<keyword evidence="8" id="KW-1185">Reference proteome</keyword>
<feature type="region of interest" description="Disordered" evidence="5">
    <location>
        <begin position="174"/>
        <end position="248"/>
    </location>
</feature>
<dbReference type="InterPro" id="IPR051794">
    <property type="entry name" value="PG_Endopeptidase_C40"/>
</dbReference>
<dbReference type="PROSITE" id="PS51935">
    <property type="entry name" value="NLPC_P60"/>
    <property type="match status" value="1"/>
</dbReference>
<dbReference type="InterPro" id="IPR000064">
    <property type="entry name" value="NLP_P60_dom"/>
</dbReference>